<accession>A0ABP6TBK6</accession>
<evidence type="ECO:0000313" key="6">
    <source>
        <dbReference type="Proteomes" id="UP001501676"/>
    </source>
</evidence>
<dbReference type="InterPro" id="IPR001254">
    <property type="entry name" value="Trypsin_dom"/>
</dbReference>
<dbReference type="InterPro" id="IPR001314">
    <property type="entry name" value="Peptidase_S1A"/>
</dbReference>
<name>A0ABP6TBK6_9ACTN</name>
<evidence type="ECO:0000256" key="3">
    <source>
        <dbReference type="SAM" id="SignalP"/>
    </source>
</evidence>
<keyword evidence="2" id="KW-1015">Disulfide bond</keyword>
<sequence>MRSLSALALSAVTVGAVLIGAASPAGAVANGVPVEEGKYRFSTKLTMTGIPNPDGSTRNSACSGALVAAQWVLTAGHCFRDVNGKRVSGRVPYPTTATLGRVEASGPGGVDVAVVAVAQSPVNDIALARLAKPVVGRSGKGIEPIRLARTAPKAGEVLRLTGWGALDGLSTEPAEHLQTGLVTVESVAETTIGVVGKDPSPSTSACLYDSGAPYFRETRRGPEVVSTESAGPDCPHFVEETTARVDVSADWIRTTIRGR</sequence>
<dbReference type="SMART" id="SM00020">
    <property type="entry name" value="Tryp_SPc"/>
    <property type="match status" value="1"/>
</dbReference>
<proteinExistence type="inferred from homology"/>
<evidence type="ECO:0000259" key="4">
    <source>
        <dbReference type="PROSITE" id="PS50240"/>
    </source>
</evidence>
<dbReference type="PRINTS" id="PR00722">
    <property type="entry name" value="CHYMOTRYPSIN"/>
</dbReference>
<dbReference type="Proteomes" id="UP001501676">
    <property type="component" value="Unassembled WGS sequence"/>
</dbReference>
<dbReference type="EMBL" id="BAAAYN010000082">
    <property type="protein sequence ID" value="GAA3398389.1"/>
    <property type="molecule type" value="Genomic_DNA"/>
</dbReference>
<keyword evidence="3" id="KW-0732">Signal</keyword>
<reference evidence="6" key="1">
    <citation type="journal article" date="2019" name="Int. J. Syst. Evol. Microbiol.">
        <title>The Global Catalogue of Microorganisms (GCM) 10K type strain sequencing project: providing services to taxonomists for standard genome sequencing and annotation.</title>
        <authorList>
            <consortium name="The Broad Institute Genomics Platform"/>
            <consortium name="The Broad Institute Genome Sequencing Center for Infectious Disease"/>
            <person name="Wu L."/>
            <person name="Ma J."/>
        </authorList>
    </citation>
    <scope>NUCLEOTIDE SEQUENCE [LARGE SCALE GENOMIC DNA]</scope>
    <source>
        <strain evidence="6">JCM 9458</strain>
    </source>
</reference>
<dbReference type="InterPro" id="IPR009003">
    <property type="entry name" value="Peptidase_S1_PA"/>
</dbReference>
<evidence type="ECO:0000256" key="2">
    <source>
        <dbReference type="ARBA" id="ARBA00023157"/>
    </source>
</evidence>
<feature type="domain" description="Peptidase S1" evidence="4">
    <location>
        <begin position="28"/>
        <end position="257"/>
    </location>
</feature>
<dbReference type="PANTHER" id="PTHR24276:SF98">
    <property type="entry name" value="FI18310P1-RELATED"/>
    <property type="match status" value="1"/>
</dbReference>
<comment type="similarity">
    <text evidence="1">Belongs to the peptidase S1 family.</text>
</comment>
<evidence type="ECO:0000256" key="1">
    <source>
        <dbReference type="ARBA" id="ARBA00007664"/>
    </source>
</evidence>
<dbReference type="Gene3D" id="2.40.10.10">
    <property type="entry name" value="Trypsin-like serine proteases"/>
    <property type="match status" value="1"/>
</dbReference>
<protein>
    <submittedName>
        <fullName evidence="5">Trypsin-like serine protease</fullName>
    </submittedName>
</protein>
<evidence type="ECO:0000313" key="5">
    <source>
        <dbReference type="EMBL" id="GAA3398389.1"/>
    </source>
</evidence>
<dbReference type="InterPro" id="IPR018114">
    <property type="entry name" value="TRYPSIN_HIS"/>
</dbReference>
<keyword evidence="6" id="KW-1185">Reference proteome</keyword>
<dbReference type="PANTHER" id="PTHR24276">
    <property type="entry name" value="POLYSERASE-RELATED"/>
    <property type="match status" value="1"/>
</dbReference>
<dbReference type="PROSITE" id="PS50240">
    <property type="entry name" value="TRYPSIN_DOM"/>
    <property type="match status" value="1"/>
</dbReference>
<dbReference type="Pfam" id="PF00089">
    <property type="entry name" value="Trypsin"/>
    <property type="match status" value="1"/>
</dbReference>
<dbReference type="InterPro" id="IPR050430">
    <property type="entry name" value="Peptidase_S1"/>
</dbReference>
<feature type="signal peptide" evidence="3">
    <location>
        <begin position="1"/>
        <end position="27"/>
    </location>
</feature>
<gene>
    <name evidence="5" type="ORF">GCM10020369_81790</name>
</gene>
<dbReference type="RefSeq" id="WP_345733731.1">
    <property type="nucleotide sequence ID" value="NZ_BAAAYN010000082.1"/>
</dbReference>
<dbReference type="InterPro" id="IPR043504">
    <property type="entry name" value="Peptidase_S1_PA_chymotrypsin"/>
</dbReference>
<comment type="caution">
    <text evidence="5">The sequence shown here is derived from an EMBL/GenBank/DDBJ whole genome shotgun (WGS) entry which is preliminary data.</text>
</comment>
<dbReference type="SUPFAM" id="SSF50494">
    <property type="entry name" value="Trypsin-like serine proteases"/>
    <property type="match status" value="1"/>
</dbReference>
<feature type="chain" id="PRO_5045828902" evidence="3">
    <location>
        <begin position="28"/>
        <end position="259"/>
    </location>
</feature>
<dbReference type="PROSITE" id="PS00134">
    <property type="entry name" value="TRYPSIN_HIS"/>
    <property type="match status" value="1"/>
</dbReference>
<organism evidence="5 6">
    <name type="scientific">Cryptosporangium minutisporangium</name>
    <dbReference type="NCBI Taxonomy" id="113569"/>
    <lineage>
        <taxon>Bacteria</taxon>
        <taxon>Bacillati</taxon>
        <taxon>Actinomycetota</taxon>
        <taxon>Actinomycetes</taxon>
        <taxon>Cryptosporangiales</taxon>
        <taxon>Cryptosporangiaceae</taxon>
        <taxon>Cryptosporangium</taxon>
    </lineage>
</organism>